<sequence>MSQEIIILDFSSLEEISAAGAVALFARVTSAQISSGNDQLFQIIQPKKHNVRKQFRGSGLFNALRPGGRRKLDKLWDEKSKFLSGYDQEKHLDPTLDLIGDTLDDGTPNHLKEAINEAILNIQQHAYRDPANGLSSGLRRRWWQYCYLDRDSNRFIFVISDLGQSIPSSFSQSHRSHEELIAHAMKKGVSSTGDPWRGKGSQNIKDPVELEVSDKLIVISGNGLYVYNSSNIKEELAGLSYPYYGTLIAWSFDLLGGKNDNRN</sequence>
<dbReference type="AlphaFoldDB" id="A0A1N7PYV4"/>
<dbReference type="PROSITE" id="PS50801">
    <property type="entry name" value="STAS"/>
    <property type="match status" value="1"/>
</dbReference>
<reference evidence="3" key="1">
    <citation type="submission" date="2017-01" db="EMBL/GenBank/DDBJ databases">
        <authorList>
            <person name="Varghese N."/>
            <person name="Submissions S."/>
        </authorList>
    </citation>
    <scope>NUCLEOTIDE SEQUENCE [LARGE SCALE GENOMIC DNA]</scope>
    <source>
        <strain evidence="3">DSM 24913</strain>
    </source>
</reference>
<dbReference type="EMBL" id="FTOH01000012">
    <property type="protein sequence ID" value="SIT15833.1"/>
    <property type="molecule type" value="Genomic_DNA"/>
</dbReference>
<evidence type="ECO:0000313" key="2">
    <source>
        <dbReference type="EMBL" id="SIT15833.1"/>
    </source>
</evidence>
<evidence type="ECO:0000259" key="1">
    <source>
        <dbReference type="PROSITE" id="PS50801"/>
    </source>
</evidence>
<keyword evidence="3" id="KW-1185">Reference proteome</keyword>
<dbReference type="STRING" id="484498.SAMN05421686_11252"/>
<evidence type="ECO:0000313" key="3">
    <source>
        <dbReference type="Proteomes" id="UP000185639"/>
    </source>
</evidence>
<feature type="domain" description="STAS" evidence="1">
    <location>
        <begin position="1"/>
        <end position="64"/>
    </location>
</feature>
<organism evidence="2 3">
    <name type="scientific">Thalassolituus maritimus</name>
    <dbReference type="NCBI Taxonomy" id="484498"/>
    <lineage>
        <taxon>Bacteria</taxon>
        <taxon>Pseudomonadati</taxon>
        <taxon>Pseudomonadota</taxon>
        <taxon>Gammaproteobacteria</taxon>
        <taxon>Oceanospirillales</taxon>
        <taxon>Oceanospirillaceae</taxon>
        <taxon>Thalassolituus</taxon>
    </lineage>
</organism>
<protein>
    <recommendedName>
        <fullName evidence="1">STAS domain-containing protein</fullName>
    </recommendedName>
</protein>
<proteinExistence type="predicted"/>
<dbReference type="InterPro" id="IPR002645">
    <property type="entry name" value="STAS_dom"/>
</dbReference>
<accession>A0A1N7PYV4</accession>
<name>A0A1N7PYV4_9GAMM</name>
<gene>
    <name evidence="2" type="ORF">SAMN05421686_11252</name>
</gene>
<dbReference type="Proteomes" id="UP000185639">
    <property type="component" value="Unassembled WGS sequence"/>
</dbReference>